<comment type="caution">
    <text evidence="2">The sequence shown here is derived from an EMBL/GenBank/DDBJ whole genome shotgun (WGS) entry which is preliminary data.</text>
</comment>
<dbReference type="AlphaFoldDB" id="A0A4U0QWT5"/>
<dbReference type="EMBL" id="SUNH01000005">
    <property type="protein sequence ID" value="TJZ86723.1"/>
    <property type="molecule type" value="Genomic_DNA"/>
</dbReference>
<dbReference type="Pfam" id="PF12102">
    <property type="entry name" value="MrcB_N"/>
    <property type="match status" value="1"/>
</dbReference>
<organism evidence="2 3">
    <name type="scientific">Paracoccus hibiscisoli</name>
    <dbReference type="NCBI Taxonomy" id="2023261"/>
    <lineage>
        <taxon>Bacteria</taxon>
        <taxon>Pseudomonadati</taxon>
        <taxon>Pseudomonadota</taxon>
        <taxon>Alphaproteobacteria</taxon>
        <taxon>Rhodobacterales</taxon>
        <taxon>Paracoccaceae</taxon>
        <taxon>Paracoccus</taxon>
    </lineage>
</organism>
<evidence type="ECO:0000313" key="2">
    <source>
        <dbReference type="EMBL" id="TJZ86723.1"/>
    </source>
</evidence>
<name>A0A4U0QWT5_9RHOB</name>
<keyword evidence="3" id="KW-1185">Reference proteome</keyword>
<gene>
    <name evidence="2" type="ORF">FA740_03825</name>
</gene>
<evidence type="ECO:0000259" key="1">
    <source>
        <dbReference type="Pfam" id="PF12102"/>
    </source>
</evidence>
<dbReference type="Gene3D" id="3.30.920.90">
    <property type="match status" value="1"/>
</dbReference>
<dbReference type="OrthoDB" id="9802640at2"/>
<sequence length="231" mass="24653">MVHRRAVPPRAEVQALCPRAAVRRVRARGDGGRAAGLTAAWPDRLDAALSLTARRYAFERAHPVAGNPLAGFFRRDVAAMGRAAIAARPERLLVRASTGAPGWAAVPWLAFFAPQVTRSMRHGLYVAVFVNARDEGVVLSLQHGAADALRLHGPDAGLRHLRAQAAATRAALPGHGFRAGPVDLGSPAALPQGYQAGCAVWDAWSARDEALEGFDAALVRMLDLYRLRVAP</sequence>
<proteinExistence type="predicted"/>
<accession>A0A4U0QWT5</accession>
<dbReference type="Proteomes" id="UP000306223">
    <property type="component" value="Unassembled WGS sequence"/>
</dbReference>
<dbReference type="InterPro" id="IPR021961">
    <property type="entry name" value="McrB_DNA-bd"/>
</dbReference>
<evidence type="ECO:0000313" key="3">
    <source>
        <dbReference type="Proteomes" id="UP000306223"/>
    </source>
</evidence>
<protein>
    <submittedName>
        <fullName evidence="2">DUF3578 domain-containing protein</fullName>
    </submittedName>
</protein>
<reference evidence="2 3" key="1">
    <citation type="submission" date="2019-04" db="EMBL/GenBank/DDBJ databases">
        <authorList>
            <person name="Li J."/>
        </authorList>
    </citation>
    <scope>NUCLEOTIDE SEQUENCE [LARGE SCALE GENOMIC DNA]</scope>
    <source>
        <strain evidence="2 3">CCTCC AB2016182</strain>
    </source>
</reference>
<dbReference type="RefSeq" id="WP_136855447.1">
    <property type="nucleotide sequence ID" value="NZ_SUNH01000005.1"/>
</dbReference>
<feature type="domain" description="Type IV methyl-directed restriction enzyme EcoKMcrB subunit DNA-binding" evidence="1">
    <location>
        <begin position="54"/>
        <end position="208"/>
    </location>
</feature>